<evidence type="ECO:0000256" key="3">
    <source>
        <dbReference type="ARBA" id="ARBA00010441"/>
    </source>
</evidence>
<gene>
    <name evidence="17" type="primary">pssA</name>
    <name evidence="17" type="ORF">JMJ54_17060</name>
</gene>
<dbReference type="Proteomes" id="UP000809431">
    <property type="component" value="Unassembled WGS sequence"/>
</dbReference>
<dbReference type="NCBIfam" id="TIGR00473">
    <property type="entry name" value="pssA"/>
    <property type="match status" value="1"/>
</dbReference>
<feature type="transmembrane region" description="Helical" evidence="16">
    <location>
        <begin position="225"/>
        <end position="242"/>
    </location>
</feature>
<evidence type="ECO:0000256" key="10">
    <source>
        <dbReference type="ARBA" id="ARBA00023098"/>
    </source>
</evidence>
<organism evidence="17 18">
    <name type="scientific">Jeongeupia naejangsanensis</name>
    <dbReference type="NCBI Taxonomy" id="613195"/>
    <lineage>
        <taxon>Bacteria</taxon>
        <taxon>Pseudomonadati</taxon>
        <taxon>Pseudomonadota</taxon>
        <taxon>Betaproteobacteria</taxon>
        <taxon>Neisseriales</taxon>
        <taxon>Chitinibacteraceae</taxon>
        <taxon>Jeongeupia</taxon>
    </lineage>
</organism>
<evidence type="ECO:0000256" key="11">
    <source>
        <dbReference type="ARBA" id="ARBA00023136"/>
    </source>
</evidence>
<comment type="similarity">
    <text evidence="3 15">Belongs to the CDP-alcohol phosphatidyltransferase class-I family.</text>
</comment>
<dbReference type="RefSeq" id="WP_203539765.1">
    <property type="nucleotide sequence ID" value="NZ_JAESND010000011.1"/>
</dbReference>
<keyword evidence="13" id="KW-1208">Phospholipid metabolism</keyword>
<keyword evidence="6" id="KW-0444">Lipid biosynthesis</keyword>
<accession>A0ABS2BPJ1</accession>
<evidence type="ECO:0000256" key="16">
    <source>
        <dbReference type="SAM" id="Phobius"/>
    </source>
</evidence>
<keyword evidence="10" id="KW-0443">Lipid metabolism</keyword>
<keyword evidence="11 16" id="KW-0472">Membrane</keyword>
<evidence type="ECO:0000256" key="6">
    <source>
        <dbReference type="ARBA" id="ARBA00022516"/>
    </source>
</evidence>
<evidence type="ECO:0000256" key="5">
    <source>
        <dbReference type="ARBA" id="ARBA00017171"/>
    </source>
</evidence>
<dbReference type="InterPro" id="IPR043130">
    <property type="entry name" value="CDP-OH_PTrfase_TM_dom"/>
</dbReference>
<name>A0ABS2BPJ1_9NEIS</name>
<proteinExistence type="inferred from homology"/>
<evidence type="ECO:0000313" key="17">
    <source>
        <dbReference type="EMBL" id="MBM3117549.1"/>
    </source>
</evidence>
<sequence>MTLNTKSPMNLRRQSIYLLPNLFTLGALFAGFYAIVQAMNNRFEHAAVAIFVAMILDGLDGRVARLTHTQSEFGAQLDSLSDMVSFGVAPALVAYEWMLKDYGKTGWIIAFVYCACAALRLARFNVNIGVVDKRWFQGLASPAAAGIVAGLVWNVHEFAEEIEPLTHLLPFVAMAITLLAGVSMVVNVRFWSFKEFNVRKTVPFYAMLIMVLVLIVLAAKPALALFLFFVGYGVSGYVYWLWQLLRRNKLQAPN</sequence>
<dbReference type="InterPro" id="IPR000462">
    <property type="entry name" value="CDP-OH_P_trans"/>
</dbReference>
<dbReference type="PANTHER" id="PTHR14269">
    <property type="entry name" value="CDP-DIACYLGLYCEROL--GLYCEROL-3-PHOSPHATE 3-PHOSPHATIDYLTRANSFERASE-RELATED"/>
    <property type="match status" value="1"/>
</dbReference>
<feature type="transmembrane region" description="Helical" evidence="16">
    <location>
        <begin position="168"/>
        <end position="190"/>
    </location>
</feature>
<evidence type="ECO:0000313" key="18">
    <source>
        <dbReference type="Proteomes" id="UP000809431"/>
    </source>
</evidence>
<keyword evidence="12" id="KW-0594">Phospholipid biosynthesis</keyword>
<evidence type="ECO:0000256" key="13">
    <source>
        <dbReference type="ARBA" id="ARBA00023264"/>
    </source>
</evidence>
<keyword evidence="9 16" id="KW-1133">Transmembrane helix</keyword>
<evidence type="ECO:0000256" key="7">
    <source>
        <dbReference type="ARBA" id="ARBA00022679"/>
    </source>
</evidence>
<evidence type="ECO:0000256" key="15">
    <source>
        <dbReference type="RuleBase" id="RU003750"/>
    </source>
</evidence>
<comment type="catalytic activity">
    <reaction evidence="1">
        <text>a CDP-1,2-diacyl-sn-glycerol + L-serine = a 1,2-diacyl-sn-glycero-3-phospho-L-serine + CMP + H(+)</text>
        <dbReference type="Rhea" id="RHEA:16913"/>
        <dbReference type="ChEBI" id="CHEBI:15378"/>
        <dbReference type="ChEBI" id="CHEBI:33384"/>
        <dbReference type="ChEBI" id="CHEBI:57262"/>
        <dbReference type="ChEBI" id="CHEBI:58332"/>
        <dbReference type="ChEBI" id="CHEBI:60377"/>
        <dbReference type="EC" id="2.7.8.8"/>
    </reaction>
</comment>
<dbReference type="Gene3D" id="1.20.120.1760">
    <property type="match status" value="1"/>
</dbReference>
<evidence type="ECO:0000256" key="12">
    <source>
        <dbReference type="ARBA" id="ARBA00023209"/>
    </source>
</evidence>
<dbReference type="EC" id="2.7.8.8" evidence="4"/>
<evidence type="ECO:0000256" key="2">
    <source>
        <dbReference type="ARBA" id="ARBA00004127"/>
    </source>
</evidence>
<dbReference type="InterPro" id="IPR048254">
    <property type="entry name" value="CDP_ALCOHOL_P_TRANSF_CS"/>
</dbReference>
<reference evidence="17 18" key="1">
    <citation type="submission" date="2021-01" db="EMBL/GenBank/DDBJ databases">
        <title>Draft Genome Sequence and Polyhydroxyalkanoate Biosynthetic Potential of Jeongeupia naejangsanensis Type Strain DSM 24253.</title>
        <authorList>
            <person name="Turrini P."/>
            <person name="Artuso I."/>
            <person name="Lugli G.A."/>
            <person name="Frangipani E."/>
            <person name="Ventura M."/>
            <person name="Visca P."/>
        </authorList>
    </citation>
    <scope>NUCLEOTIDE SEQUENCE [LARGE SCALE GENOMIC DNA]</scope>
    <source>
        <strain evidence="17 18">DSM 24253</strain>
    </source>
</reference>
<feature type="transmembrane region" description="Helical" evidence="16">
    <location>
        <begin position="105"/>
        <end position="123"/>
    </location>
</feature>
<dbReference type="PANTHER" id="PTHR14269:SF61">
    <property type="entry name" value="CDP-DIACYLGLYCEROL--SERINE O-PHOSPHATIDYLTRANSFERASE"/>
    <property type="match status" value="1"/>
</dbReference>
<dbReference type="Pfam" id="PF01066">
    <property type="entry name" value="CDP-OH_P_transf"/>
    <property type="match status" value="1"/>
</dbReference>
<dbReference type="PROSITE" id="PS00379">
    <property type="entry name" value="CDP_ALCOHOL_P_TRANSF"/>
    <property type="match status" value="1"/>
</dbReference>
<feature type="transmembrane region" description="Helical" evidence="16">
    <location>
        <begin position="16"/>
        <end position="36"/>
    </location>
</feature>
<evidence type="ECO:0000256" key="14">
    <source>
        <dbReference type="ARBA" id="ARBA00032361"/>
    </source>
</evidence>
<evidence type="ECO:0000256" key="1">
    <source>
        <dbReference type="ARBA" id="ARBA00000287"/>
    </source>
</evidence>
<dbReference type="GO" id="GO:0003882">
    <property type="term" value="F:CDP-diacylglycerol-serine O-phosphatidyltransferase activity"/>
    <property type="evidence" value="ECO:0007669"/>
    <property type="project" value="UniProtKB-EC"/>
</dbReference>
<protein>
    <recommendedName>
        <fullName evidence="5">CDP-diacylglycerol--serine O-phosphatidyltransferase</fullName>
        <ecNumber evidence="4">2.7.8.8</ecNumber>
    </recommendedName>
    <alternativeName>
        <fullName evidence="14">Phosphatidylserine synthase</fullName>
    </alternativeName>
</protein>
<keyword evidence="8 16" id="KW-0812">Transmembrane</keyword>
<dbReference type="InterPro" id="IPR050324">
    <property type="entry name" value="CDP-alcohol_PTase-I"/>
</dbReference>
<keyword evidence="7 15" id="KW-0808">Transferase</keyword>
<dbReference type="InterPro" id="IPR004533">
    <property type="entry name" value="CDP-diaglyc--ser_O-PTrfase"/>
</dbReference>
<keyword evidence="18" id="KW-1185">Reference proteome</keyword>
<feature type="transmembrane region" description="Helical" evidence="16">
    <location>
        <begin position="202"/>
        <end position="219"/>
    </location>
</feature>
<feature type="transmembrane region" description="Helical" evidence="16">
    <location>
        <begin position="135"/>
        <end position="156"/>
    </location>
</feature>
<evidence type="ECO:0000256" key="9">
    <source>
        <dbReference type="ARBA" id="ARBA00022989"/>
    </source>
</evidence>
<comment type="subcellular location">
    <subcellularLocation>
        <location evidence="2">Endomembrane system</location>
        <topology evidence="2">Multi-pass membrane protein</topology>
    </subcellularLocation>
</comment>
<comment type="caution">
    <text evidence="17">The sequence shown here is derived from an EMBL/GenBank/DDBJ whole genome shotgun (WGS) entry which is preliminary data.</text>
</comment>
<evidence type="ECO:0000256" key="4">
    <source>
        <dbReference type="ARBA" id="ARBA00013174"/>
    </source>
</evidence>
<evidence type="ECO:0000256" key="8">
    <source>
        <dbReference type="ARBA" id="ARBA00022692"/>
    </source>
</evidence>
<dbReference type="EMBL" id="JAESND010000011">
    <property type="protein sequence ID" value="MBM3117549.1"/>
    <property type="molecule type" value="Genomic_DNA"/>
</dbReference>